<dbReference type="NCBIfam" id="TIGR00581">
    <property type="entry name" value="moaC"/>
    <property type="match status" value="1"/>
</dbReference>
<evidence type="ECO:0000256" key="1">
    <source>
        <dbReference type="ARBA" id="ARBA00005046"/>
    </source>
</evidence>
<dbReference type="InterPro" id="IPR002820">
    <property type="entry name" value="Mopterin_CF_biosynth-C_dom"/>
</dbReference>
<dbReference type="EMBL" id="QMQY01000008">
    <property type="protein sequence ID" value="RLE51308.1"/>
    <property type="molecule type" value="Genomic_DNA"/>
</dbReference>
<comment type="caution">
    <text evidence="3">Lacks conserved residue(s) required for the propagation of feature annotation.</text>
</comment>
<dbReference type="Proteomes" id="UP000281962">
    <property type="component" value="Unassembled WGS sequence"/>
</dbReference>
<dbReference type="Pfam" id="PF01967">
    <property type="entry name" value="MoaC"/>
    <property type="match status" value="1"/>
</dbReference>
<feature type="domain" description="Molybdopterin cofactor biosynthesis C (MoaC)" evidence="4">
    <location>
        <begin position="7"/>
        <end position="144"/>
    </location>
</feature>
<comment type="catalytic activity">
    <reaction evidence="3">
        <text>(8S)-3',8-cyclo-7,8-dihydroguanosine 5'-triphosphate = cyclic pyranopterin phosphate + diphosphate</text>
        <dbReference type="Rhea" id="RHEA:49580"/>
        <dbReference type="ChEBI" id="CHEBI:33019"/>
        <dbReference type="ChEBI" id="CHEBI:59648"/>
        <dbReference type="ChEBI" id="CHEBI:131766"/>
        <dbReference type="EC" id="4.6.1.17"/>
    </reaction>
</comment>
<comment type="caution">
    <text evidence="5">The sequence shown here is derived from an EMBL/GenBank/DDBJ whole genome shotgun (WGS) entry which is preliminary data.</text>
</comment>
<feature type="binding site" evidence="3">
    <location>
        <begin position="67"/>
        <end position="69"/>
    </location>
    <ligand>
        <name>substrate</name>
    </ligand>
</feature>
<dbReference type="InterPro" id="IPR036522">
    <property type="entry name" value="MoaC_sf"/>
</dbReference>
<comment type="subunit">
    <text evidence="3">Homohexamer; trimer of dimers.</text>
</comment>
<dbReference type="AlphaFoldDB" id="A0A497EXA7"/>
<dbReference type="SUPFAM" id="SSF55040">
    <property type="entry name" value="Molybdenum cofactor biosynthesis protein C, MoaC"/>
    <property type="match status" value="1"/>
</dbReference>
<dbReference type="UniPathway" id="UPA00344"/>
<dbReference type="GO" id="GO:0061799">
    <property type="term" value="F:cyclic pyranopterin monophosphate synthase activity"/>
    <property type="evidence" value="ECO:0007669"/>
    <property type="project" value="UniProtKB-UniRule"/>
</dbReference>
<dbReference type="InterPro" id="IPR023045">
    <property type="entry name" value="MoaC"/>
</dbReference>
<evidence type="ECO:0000313" key="6">
    <source>
        <dbReference type="Proteomes" id="UP000281962"/>
    </source>
</evidence>
<dbReference type="Gene3D" id="3.30.70.640">
    <property type="entry name" value="Molybdopterin cofactor biosynthesis C (MoaC) domain"/>
    <property type="match status" value="1"/>
</dbReference>
<feature type="active site" evidence="3">
    <location>
        <position position="118"/>
    </location>
</feature>
<sequence length="148" mass="16510">MSKEIRMVDISEKGVIERIAIAIGKIKLRKETVDRIVRGEVEKGNVIAAAKLAGILAAKKTSELIPLCHQIPLTSVKIEVNPMKDGIEVKVEVKAKAKTGVEIESLVATAIALITIWDMVKKYEKDEEGQYPYTCIEDIRVKLKLKKR</sequence>
<evidence type="ECO:0000259" key="4">
    <source>
        <dbReference type="Pfam" id="PF01967"/>
    </source>
</evidence>
<comment type="function">
    <text evidence="3">Catalyzes the conversion of (8S)-3',8-cyclo-7,8-dihydroguanosine 5'-triphosphate to cyclic pyranopterin monophosphate (cPMP).</text>
</comment>
<accession>A0A497EXA7</accession>
<comment type="similarity">
    <text evidence="3">Belongs to the MoaC family.</text>
</comment>
<reference evidence="5 6" key="1">
    <citation type="submission" date="2018-06" db="EMBL/GenBank/DDBJ databases">
        <title>Extensive metabolic versatility and redundancy in microbially diverse, dynamic hydrothermal sediments.</title>
        <authorList>
            <person name="Dombrowski N."/>
            <person name="Teske A."/>
            <person name="Baker B.J."/>
        </authorList>
    </citation>
    <scope>NUCLEOTIDE SEQUENCE [LARGE SCALE GENOMIC DNA]</scope>
    <source>
        <strain evidence="5">B30_G17</strain>
    </source>
</reference>
<keyword evidence="2 3" id="KW-0501">Molybdenum cofactor biosynthesis</keyword>
<dbReference type="EC" id="4.6.1.17" evidence="3"/>
<dbReference type="HAMAP" id="MF_01224_A">
    <property type="entry name" value="MoaC_A"/>
    <property type="match status" value="1"/>
</dbReference>
<proteinExistence type="inferred from homology"/>
<keyword evidence="3 5" id="KW-0456">Lyase</keyword>
<dbReference type="InterPro" id="IPR023047">
    <property type="entry name" value="Mo_CF_biosynth-C_arc"/>
</dbReference>
<evidence type="ECO:0000256" key="3">
    <source>
        <dbReference type="HAMAP-Rule" id="MF_01224"/>
    </source>
</evidence>
<evidence type="ECO:0000256" key="2">
    <source>
        <dbReference type="ARBA" id="ARBA00023150"/>
    </source>
</evidence>
<gene>
    <name evidence="3 5" type="primary">moaC</name>
    <name evidence="5" type="ORF">DRJ21_00440</name>
</gene>
<name>A0A497EXA7_9CREN</name>
<organism evidence="5 6">
    <name type="scientific">Thermoproteota archaeon</name>
    <dbReference type="NCBI Taxonomy" id="2056631"/>
    <lineage>
        <taxon>Archaea</taxon>
        <taxon>Thermoproteota</taxon>
    </lineage>
</organism>
<evidence type="ECO:0000313" key="5">
    <source>
        <dbReference type="EMBL" id="RLE51308.1"/>
    </source>
</evidence>
<dbReference type="NCBIfam" id="NF008999">
    <property type="entry name" value="PRK12343.1"/>
    <property type="match status" value="1"/>
</dbReference>
<dbReference type="GO" id="GO:0006777">
    <property type="term" value="P:Mo-molybdopterin cofactor biosynthetic process"/>
    <property type="evidence" value="ECO:0007669"/>
    <property type="project" value="UniProtKB-UniRule"/>
</dbReference>
<protein>
    <recommendedName>
        <fullName evidence="3">Probable cyclic pyranopterin monophosphate synthase</fullName>
        <ecNumber evidence="3">4.6.1.17</ecNumber>
    </recommendedName>
    <alternativeName>
        <fullName evidence="3">Molybdenum cofactor biosynthesis protein C</fullName>
    </alternativeName>
</protein>
<comment type="pathway">
    <text evidence="1 3">Cofactor biosynthesis; molybdopterin biosynthesis.</text>
</comment>